<proteinExistence type="predicted"/>
<name>A0A1M5XD60_9FIRM</name>
<keyword evidence="2" id="KW-1185">Reference proteome</keyword>
<reference evidence="2" key="1">
    <citation type="submission" date="2016-11" db="EMBL/GenBank/DDBJ databases">
        <authorList>
            <person name="Varghese N."/>
            <person name="Submissions S."/>
        </authorList>
    </citation>
    <scope>NUCLEOTIDE SEQUENCE [LARGE SCALE GENOMIC DNA]</scope>
    <source>
        <strain evidence="2">DSM 15449</strain>
    </source>
</reference>
<evidence type="ECO:0000313" key="2">
    <source>
        <dbReference type="Proteomes" id="UP000183954"/>
    </source>
</evidence>
<accession>A0A1M5XD60</accession>
<sequence>MDASLDTNVIIHLYNADFQDLLFNRFEKIKVYKLFELKS</sequence>
<dbReference type="AlphaFoldDB" id="A0A1M5XD60"/>
<dbReference type="Proteomes" id="UP000183954">
    <property type="component" value="Unassembled WGS sequence"/>
</dbReference>
<organism evidence="1 2">
    <name type="scientific">Desulfosporosinus lacus DSM 15449</name>
    <dbReference type="NCBI Taxonomy" id="1121420"/>
    <lineage>
        <taxon>Bacteria</taxon>
        <taxon>Bacillati</taxon>
        <taxon>Bacillota</taxon>
        <taxon>Clostridia</taxon>
        <taxon>Eubacteriales</taxon>
        <taxon>Desulfitobacteriaceae</taxon>
        <taxon>Desulfosporosinus</taxon>
    </lineage>
</organism>
<evidence type="ECO:0000313" key="1">
    <source>
        <dbReference type="EMBL" id="SHH97760.1"/>
    </source>
</evidence>
<protein>
    <submittedName>
        <fullName evidence="1">Uncharacterized protein</fullName>
    </submittedName>
</protein>
<dbReference type="EMBL" id="FQXJ01000006">
    <property type="protein sequence ID" value="SHH97760.1"/>
    <property type="molecule type" value="Genomic_DNA"/>
</dbReference>
<gene>
    <name evidence="1" type="ORF">SAMN02746098_01949</name>
</gene>
<dbReference type="STRING" id="1121420.SAMN02746098_01949"/>